<dbReference type="AlphaFoldDB" id="A6JSK5"/>
<proteinExistence type="predicted"/>
<protein>
    <submittedName>
        <fullName evidence="2">Positive cofactor 2, multiprotein complex, glutamine/Q-rich-associated protein (Predicted), isoform CRA_b</fullName>
    </submittedName>
</protein>
<feature type="region of interest" description="Disordered" evidence="1">
    <location>
        <begin position="57"/>
        <end position="107"/>
    </location>
</feature>
<evidence type="ECO:0000313" key="2">
    <source>
        <dbReference type="EMBL" id="EDL77903.1"/>
    </source>
</evidence>
<organism evidence="2 3">
    <name type="scientific">Rattus norvegicus</name>
    <name type="common">Rat</name>
    <dbReference type="NCBI Taxonomy" id="10116"/>
    <lineage>
        <taxon>Eukaryota</taxon>
        <taxon>Metazoa</taxon>
        <taxon>Chordata</taxon>
        <taxon>Craniata</taxon>
        <taxon>Vertebrata</taxon>
        <taxon>Euteleostomi</taxon>
        <taxon>Mammalia</taxon>
        <taxon>Eutheria</taxon>
        <taxon>Euarchontoglires</taxon>
        <taxon>Glires</taxon>
        <taxon>Rodentia</taxon>
        <taxon>Myomorpha</taxon>
        <taxon>Muroidea</taxon>
        <taxon>Muridae</taxon>
        <taxon>Murinae</taxon>
        <taxon>Rattus</taxon>
    </lineage>
</organism>
<evidence type="ECO:0000256" key="1">
    <source>
        <dbReference type="SAM" id="MobiDB-lite"/>
    </source>
</evidence>
<dbReference type="Proteomes" id="UP000234681">
    <property type="component" value="Chromosome 11"/>
</dbReference>
<dbReference type="EMBL" id="CH473999">
    <property type="protein sequence ID" value="EDL77903.1"/>
    <property type="molecule type" value="Genomic_DNA"/>
</dbReference>
<reference evidence="2 3" key="1">
    <citation type="submission" date="2005-09" db="EMBL/GenBank/DDBJ databases">
        <authorList>
            <person name="Mural R.J."/>
            <person name="Li P.W."/>
            <person name="Adams M.D."/>
            <person name="Amanatides P.G."/>
            <person name="Baden-Tillson H."/>
            <person name="Barnstead M."/>
            <person name="Chin S.H."/>
            <person name="Dew I."/>
            <person name="Evans C.A."/>
            <person name="Ferriera S."/>
            <person name="Flanigan M."/>
            <person name="Fosler C."/>
            <person name="Glodek A."/>
            <person name="Gu Z."/>
            <person name="Holt R.A."/>
            <person name="Jennings D."/>
            <person name="Kraft C.L."/>
            <person name="Lu F."/>
            <person name="Nguyen T."/>
            <person name="Nusskern D.R."/>
            <person name="Pfannkoch C.M."/>
            <person name="Sitter C."/>
            <person name="Sutton G.G."/>
            <person name="Venter J.C."/>
            <person name="Wang Z."/>
            <person name="Woodage T."/>
            <person name="Zheng X.H."/>
            <person name="Zhong F."/>
        </authorList>
    </citation>
    <scope>NUCLEOTIDE SEQUENCE [LARGE SCALE GENOMIC DNA]</scope>
    <source>
        <strain>BN</strain>
        <strain evidence="3">Sprague-Dawley</strain>
    </source>
</reference>
<evidence type="ECO:0000313" key="3">
    <source>
        <dbReference type="Proteomes" id="UP000234681"/>
    </source>
</evidence>
<name>A6JSK5_RAT</name>
<feature type="compositionally biased region" description="Pro residues" evidence="1">
    <location>
        <begin position="84"/>
        <end position="94"/>
    </location>
</feature>
<sequence>MSTQQHENSGSHQSISVLQPIVLISGECGGHRKPSPYIRFSSHTGVQAVPPKACGHGAGLSLNSGHRFQSGRKASKESAGSLPPKLPLCGPPPSHGRRAASWGRGCP</sequence>
<gene>
    <name evidence="2" type="primary">Pcqap_predicted</name>
    <name evidence="2" type="ORF">rCG_36776</name>
</gene>
<accession>A6JSK5</accession>